<proteinExistence type="predicted"/>
<dbReference type="AlphaFoldDB" id="A0A2S0P758"/>
<dbReference type="KEGG" id="maer:DAI18_03560"/>
<dbReference type="STRING" id="1122240.GCA_000620105_00454"/>
<dbReference type="Gene3D" id="2.40.128.110">
    <property type="entry name" value="Lipid/polyisoprenoid-binding, YceI-like"/>
    <property type="match status" value="1"/>
</dbReference>
<dbReference type="InterPro" id="IPR007372">
    <property type="entry name" value="Lipid/polyisoprenoid-bd_YceI"/>
</dbReference>
<sequence>MKYALLFCLLPLAAAAAPVRYDIESTHSYPTFAVSHFGFSELIGRFNRTQGFIVLDREAQRGEIEVSIDAASIDTGLPARDTVLRSKDFFQVSQYPVLRFHSTQLRFDKDQPVAADGELTLTGITLPVALKIERLTCGRHPYWGRNACGAKVTTEFRRSAFGMKYGLPFVGDTIRIRIDLEALESPAD</sequence>
<dbReference type="Pfam" id="PF04264">
    <property type="entry name" value="YceI"/>
    <property type="match status" value="1"/>
</dbReference>
<dbReference type="OrthoDB" id="9811006at2"/>
<evidence type="ECO:0000256" key="1">
    <source>
        <dbReference type="SAM" id="SignalP"/>
    </source>
</evidence>
<dbReference type="Proteomes" id="UP000244173">
    <property type="component" value="Chromosome"/>
</dbReference>
<feature type="chain" id="PRO_5015769898" evidence="1">
    <location>
        <begin position="17"/>
        <end position="188"/>
    </location>
</feature>
<accession>A0A2S0P758</accession>
<evidence type="ECO:0000259" key="2">
    <source>
        <dbReference type="SMART" id="SM00867"/>
    </source>
</evidence>
<organism evidence="3 4">
    <name type="scientific">Microvirgula aerodenitrificans</name>
    <dbReference type="NCBI Taxonomy" id="57480"/>
    <lineage>
        <taxon>Bacteria</taxon>
        <taxon>Pseudomonadati</taxon>
        <taxon>Pseudomonadota</taxon>
        <taxon>Betaproteobacteria</taxon>
        <taxon>Neisseriales</taxon>
        <taxon>Aquaspirillaceae</taxon>
        <taxon>Microvirgula</taxon>
    </lineage>
</organism>
<dbReference type="InterPro" id="IPR036761">
    <property type="entry name" value="TTHA0802/YceI-like_sf"/>
</dbReference>
<evidence type="ECO:0000313" key="4">
    <source>
        <dbReference type="Proteomes" id="UP000244173"/>
    </source>
</evidence>
<evidence type="ECO:0000313" key="3">
    <source>
        <dbReference type="EMBL" id="AVY93218.1"/>
    </source>
</evidence>
<feature type="signal peptide" evidence="1">
    <location>
        <begin position="1"/>
        <end position="16"/>
    </location>
</feature>
<dbReference type="RefSeq" id="WP_107888762.1">
    <property type="nucleotide sequence ID" value="NZ_CALFSO010000042.1"/>
</dbReference>
<dbReference type="PANTHER" id="PTHR34406:SF2">
    <property type="entry name" value="PERIPLASMIC PROTEIN"/>
    <property type="match status" value="1"/>
</dbReference>
<gene>
    <name evidence="3" type="ORF">DAI18_03560</name>
</gene>
<keyword evidence="1" id="KW-0732">Signal</keyword>
<dbReference type="PANTHER" id="PTHR34406">
    <property type="entry name" value="PROTEIN YCEI"/>
    <property type="match status" value="1"/>
</dbReference>
<dbReference type="SMART" id="SM00867">
    <property type="entry name" value="YceI"/>
    <property type="match status" value="1"/>
</dbReference>
<keyword evidence="4" id="KW-1185">Reference proteome</keyword>
<protein>
    <submittedName>
        <fullName evidence="3">Polyisoprenoid-binding protein</fullName>
    </submittedName>
</protein>
<dbReference type="SUPFAM" id="SSF101874">
    <property type="entry name" value="YceI-like"/>
    <property type="match status" value="1"/>
</dbReference>
<reference evidence="3 4" key="1">
    <citation type="submission" date="2018-04" db="EMBL/GenBank/DDBJ databases">
        <title>Denitrifier Microvirgula.</title>
        <authorList>
            <person name="Anderson E."/>
            <person name="Jang J."/>
            <person name="Ishii S."/>
        </authorList>
    </citation>
    <scope>NUCLEOTIDE SEQUENCE [LARGE SCALE GENOMIC DNA]</scope>
    <source>
        <strain evidence="3 4">BE2.4</strain>
    </source>
</reference>
<feature type="domain" description="Lipid/polyisoprenoid-binding YceI-like" evidence="2">
    <location>
        <begin position="20"/>
        <end position="183"/>
    </location>
</feature>
<dbReference type="EMBL" id="CP028519">
    <property type="protein sequence ID" value="AVY93218.1"/>
    <property type="molecule type" value="Genomic_DNA"/>
</dbReference>
<name>A0A2S0P758_9NEIS</name>